<dbReference type="Pfam" id="PF00365">
    <property type="entry name" value="PFK"/>
    <property type="match status" value="1"/>
</dbReference>
<keyword evidence="5 6" id="KW-0460">Magnesium</keyword>
<dbReference type="GO" id="GO:0005737">
    <property type="term" value="C:cytoplasm"/>
    <property type="evidence" value="ECO:0007669"/>
    <property type="project" value="UniProtKB-SubCell"/>
</dbReference>
<dbReference type="PIRSF" id="PIRSF036483">
    <property type="entry name" value="PFK_XF0274"/>
    <property type="match status" value="1"/>
</dbReference>
<dbReference type="STRING" id="36847.CLNEO_14350"/>
<comment type="subcellular location">
    <subcellularLocation>
        <location evidence="6">Cytoplasm</location>
    </subcellularLocation>
</comment>
<dbReference type="GO" id="GO:0003872">
    <property type="term" value="F:6-phosphofructokinase activity"/>
    <property type="evidence" value="ECO:0007669"/>
    <property type="project" value="UniProtKB-UniRule"/>
</dbReference>
<dbReference type="Gene3D" id="3.40.50.460">
    <property type="entry name" value="Phosphofructokinase domain"/>
    <property type="match status" value="1"/>
</dbReference>
<comment type="function">
    <text evidence="6">Catalyzes the phosphorylation of D-fructose 6-phosphate, the first committing step of glycolysis. Uses inorganic phosphate (PPi) as phosphoryl donor instead of ATP like common ATP-dependent phosphofructokinases (ATP-PFKs), which renders the reaction reversible, and can thus function both in glycolysis and gluconeogenesis. Consistently, PPi-PFK can replace the enzymes of both the forward (ATP-PFK) and reverse (fructose-bisphosphatase (FBPase)) reactions.</text>
</comment>
<comment type="cofactor">
    <cofactor evidence="1 6">
        <name>Mg(2+)</name>
        <dbReference type="ChEBI" id="CHEBI:18420"/>
    </cofactor>
</comment>
<comment type="pathway">
    <text evidence="6">Carbohydrate degradation; glycolysis; D-glyceraldehyde 3-phosphate and glycerone phosphate from D-glucose: step 3/4.</text>
</comment>
<accession>A0A136WG29</accession>
<evidence type="ECO:0000256" key="1">
    <source>
        <dbReference type="ARBA" id="ARBA00001946"/>
    </source>
</evidence>
<reference evidence="8 9" key="1">
    <citation type="submission" date="2016-01" db="EMBL/GenBank/DDBJ databases">
        <title>Genome sequence of Clostridium neopropionicum X4, DSM-3847.</title>
        <authorList>
            <person name="Poehlein A."/>
            <person name="Beck M.H."/>
            <person name="Bengelsdorf F.R."/>
            <person name="Daniel R."/>
            <person name="Duerre P."/>
        </authorList>
    </citation>
    <scope>NUCLEOTIDE SEQUENCE [LARGE SCALE GENOMIC DNA]</scope>
    <source>
        <strain evidence="8 9">DSM-3847</strain>
    </source>
</reference>
<keyword evidence="6" id="KW-0963">Cytoplasm</keyword>
<comment type="activity regulation">
    <text evidence="6">Non-allosteric.</text>
</comment>
<keyword evidence="9" id="KW-1185">Reference proteome</keyword>
<evidence type="ECO:0000256" key="3">
    <source>
        <dbReference type="ARBA" id="ARBA00022723"/>
    </source>
</evidence>
<dbReference type="InterPro" id="IPR000023">
    <property type="entry name" value="Phosphofructokinase_dom"/>
</dbReference>
<feature type="binding site" evidence="6">
    <location>
        <begin position="188"/>
        <end position="190"/>
    </location>
    <ligand>
        <name>substrate</name>
    </ligand>
</feature>
<evidence type="ECO:0000256" key="5">
    <source>
        <dbReference type="ARBA" id="ARBA00022842"/>
    </source>
</evidence>
<dbReference type="NCBIfam" id="NF010675">
    <property type="entry name" value="PRK14072.1"/>
    <property type="match status" value="1"/>
</dbReference>
<dbReference type="GO" id="GO:0046872">
    <property type="term" value="F:metal ion binding"/>
    <property type="evidence" value="ECO:0007669"/>
    <property type="project" value="UniProtKB-KW"/>
</dbReference>
<comment type="similarity">
    <text evidence="6">Belongs to the phosphofructokinase type A (PFKA) family. PPi-dependent PFK group II subfamily. Clade 'B2' sub-subfamily.</text>
</comment>
<dbReference type="GO" id="GO:0047334">
    <property type="term" value="F:diphosphate-fructose-6-phosphate 1-phosphotransferase activity"/>
    <property type="evidence" value="ECO:0007669"/>
    <property type="project" value="UniProtKB-EC"/>
</dbReference>
<name>A0A136WG29_9FIRM</name>
<dbReference type="Proteomes" id="UP000070539">
    <property type="component" value="Unassembled WGS sequence"/>
</dbReference>
<feature type="binding site" evidence="6">
    <location>
        <begin position="142"/>
        <end position="144"/>
    </location>
    <ligand>
        <name>substrate</name>
    </ligand>
</feature>
<evidence type="ECO:0000256" key="2">
    <source>
        <dbReference type="ARBA" id="ARBA00022679"/>
    </source>
</evidence>
<dbReference type="Gene3D" id="3.40.50.450">
    <property type="match status" value="1"/>
</dbReference>
<sequence>MKNLLVAQSGGPSAAINATLCGVIEKGLSDKNIDKVYGAQNGIMGILAERIIELNSLLSDPQSLQLLCQTPSSALGSCRMKLSPWEESAFEFEKIISVFRKYHIGYFIYIGGNDSMDTVQKLATYCRLHNINDICIMGAPKTIDNDLMETDHCPGFGSAAKYIATTFSEIACDCNVYALPAVTIVEVMGRDAGWLTASSVLGRINGGAAPDLIYVCEKPFSVDRFLEDVRDKLAEKHAVIVAVSEGIKNENGEYITECLQNRTTDAFGHKILAGAARFLEEVVRQEIGCKVRSVELNLMQRCASHVASAADIYESRLLGMAAADYAITGETGKMAVIKRISTKPYRFEIGFVEIEKIANKVKTIPLDWINQEGNDVTQEMIEYLFPLIQGELPCTYENGVPVHFRIPTAK</sequence>
<dbReference type="EMBL" id="LRVM01000003">
    <property type="protein sequence ID" value="KXL53464.1"/>
    <property type="molecule type" value="Genomic_DNA"/>
</dbReference>
<proteinExistence type="inferred from homology"/>
<comment type="caution">
    <text evidence="8">The sequence shown here is derived from an EMBL/GenBank/DDBJ whole genome shotgun (WGS) entry which is preliminary data.</text>
</comment>
<comment type="catalytic activity">
    <reaction evidence="6">
        <text>beta-D-fructose 6-phosphate + diphosphate = beta-D-fructose 1,6-bisphosphate + phosphate + H(+)</text>
        <dbReference type="Rhea" id="RHEA:13613"/>
        <dbReference type="ChEBI" id="CHEBI:15378"/>
        <dbReference type="ChEBI" id="CHEBI:32966"/>
        <dbReference type="ChEBI" id="CHEBI:33019"/>
        <dbReference type="ChEBI" id="CHEBI:43474"/>
        <dbReference type="ChEBI" id="CHEBI:57634"/>
        <dbReference type="EC" id="2.7.1.90"/>
    </reaction>
</comment>
<dbReference type="InterPro" id="IPR022953">
    <property type="entry name" value="ATP_PFK"/>
</dbReference>
<dbReference type="SUPFAM" id="SSF53784">
    <property type="entry name" value="Phosphofructokinase"/>
    <property type="match status" value="1"/>
</dbReference>
<dbReference type="OrthoDB" id="9802503at2"/>
<dbReference type="HAMAP" id="MF_01978">
    <property type="entry name" value="Phosphofructokinase_II_B2"/>
    <property type="match status" value="1"/>
</dbReference>
<evidence type="ECO:0000256" key="4">
    <source>
        <dbReference type="ARBA" id="ARBA00022777"/>
    </source>
</evidence>
<feature type="site" description="Important for catalytic activity; stabilizes the transition state when the phosphoryl donor is PPi" evidence="6">
    <location>
        <position position="141"/>
    </location>
</feature>
<evidence type="ECO:0000259" key="7">
    <source>
        <dbReference type="Pfam" id="PF00365"/>
    </source>
</evidence>
<evidence type="ECO:0000256" key="6">
    <source>
        <dbReference type="HAMAP-Rule" id="MF_01978"/>
    </source>
</evidence>
<feature type="binding site" evidence="6">
    <location>
        <position position="113"/>
    </location>
    <ligand>
        <name>Mg(2+)</name>
        <dbReference type="ChEBI" id="CHEBI:18420"/>
        <note>catalytic</note>
    </ligand>
</feature>
<feature type="binding site" evidence="6">
    <location>
        <position position="11"/>
    </location>
    <ligand>
        <name>diphosphate</name>
        <dbReference type="ChEBI" id="CHEBI:33019"/>
    </ligand>
</feature>
<feature type="site" description="Important for catalytic activity and substrate specificity; stabilizes the transition state when the phosphoryl donor is PPi; prevents ATP from binding by mimicking the alpha-phosphate group of ATP" evidence="6">
    <location>
        <position position="114"/>
    </location>
</feature>
<organism evidence="8 9">
    <name type="scientific">Anaerotignum neopropionicum</name>
    <dbReference type="NCBI Taxonomy" id="36847"/>
    <lineage>
        <taxon>Bacteria</taxon>
        <taxon>Bacillati</taxon>
        <taxon>Bacillota</taxon>
        <taxon>Clostridia</taxon>
        <taxon>Lachnospirales</taxon>
        <taxon>Anaerotignaceae</taxon>
        <taxon>Anaerotignum</taxon>
    </lineage>
</organism>
<dbReference type="GO" id="GO:0006002">
    <property type="term" value="P:fructose 6-phosphate metabolic process"/>
    <property type="evidence" value="ECO:0007669"/>
    <property type="project" value="InterPro"/>
</dbReference>
<keyword evidence="6" id="KW-0324">Glycolysis</keyword>
<feature type="active site" description="Proton acceptor" evidence="6">
    <location>
        <position position="144"/>
    </location>
</feature>
<comment type="subunit">
    <text evidence="6">Homodimer.</text>
</comment>
<dbReference type="UniPathway" id="UPA00109">
    <property type="reaction ID" value="UER00182"/>
</dbReference>
<dbReference type="PATRIC" id="fig|36847.3.peg.1669"/>
<keyword evidence="3 6" id="KW-0479">Metal-binding</keyword>
<keyword evidence="4 6" id="KW-0418">Kinase</keyword>
<dbReference type="RefSeq" id="WP_066086597.1">
    <property type="nucleotide sequence ID" value="NZ_LRVM01000003.1"/>
</dbReference>
<dbReference type="PANTHER" id="PTHR45770">
    <property type="entry name" value="ATP-DEPENDENT 6-PHOSPHOFRUCTOKINASE 1"/>
    <property type="match status" value="1"/>
</dbReference>
<evidence type="ECO:0000313" key="9">
    <source>
        <dbReference type="Proteomes" id="UP000070539"/>
    </source>
</evidence>
<evidence type="ECO:0000313" key="8">
    <source>
        <dbReference type="EMBL" id="KXL53464.1"/>
    </source>
</evidence>
<feature type="binding site" evidence="6">
    <location>
        <position position="245"/>
    </location>
    <ligand>
        <name>substrate</name>
    </ligand>
</feature>
<dbReference type="AlphaFoldDB" id="A0A136WG29"/>
<feature type="domain" description="Phosphofructokinase" evidence="7">
    <location>
        <begin position="4"/>
        <end position="324"/>
    </location>
</feature>
<dbReference type="EC" id="2.7.1.90" evidence="6"/>
<dbReference type="InterPro" id="IPR011404">
    <property type="entry name" value="PPi-PFK"/>
</dbReference>
<dbReference type="PRINTS" id="PR00476">
    <property type="entry name" value="PHFRCTKINASE"/>
</dbReference>
<keyword evidence="2 6" id="KW-0808">Transferase</keyword>
<dbReference type="InterPro" id="IPR050929">
    <property type="entry name" value="PFKA"/>
</dbReference>
<comment type="caution">
    <text evidence="6">Lacks conserved residue(s) required for the propagation of feature annotation.</text>
</comment>
<protein>
    <recommendedName>
        <fullName evidence="6">Pyrophosphate--fructose 6-phosphate 1-phosphotransferase</fullName>
        <ecNumber evidence="6">2.7.1.90</ecNumber>
    </recommendedName>
    <alternativeName>
        <fullName evidence="6">6-phosphofructokinase, pyrophosphate dependent</fullName>
    </alternativeName>
    <alternativeName>
        <fullName evidence="6">PPi-dependent phosphofructokinase</fullName>
        <shortName evidence="6">PPi-PFK</shortName>
    </alternativeName>
    <alternativeName>
        <fullName evidence="6">Pyrophosphate-dependent 6-phosphofructose-1-kinase</fullName>
    </alternativeName>
</protein>
<gene>
    <name evidence="6 8" type="primary">pfp</name>
    <name evidence="8" type="ORF">CLNEO_14350</name>
</gene>
<dbReference type="InterPro" id="IPR035966">
    <property type="entry name" value="PKF_sf"/>
</dbReference>